<dbReference type="InterPro" id="IPR027417">
    <property type="entry name" value="P-loop_NTPase"/>
</dbReference>
<feature type="domain" description="ABC transporter" evidence="4">
    <location>
        <begin position="5"/>
        <end position="265"/>
    </location>
</feature>
<gene>
    <name evidence="5" type="ORF">SAMN02746066_00422</name>
</gene>
<dbReference type="STRING" id="1120996.SAMN02746066_00422"/>
<dbReference type="InterPro" id="IPR003593">
    <property type="entry name" value="AAA+_ATPase"/>
</dbReference>
<keyword evidence="1" id="KW-0547">Nucleotide-binding</keyword>
<evidence type="ECO:0000313" key="6">
    <source>
        <dbReference type="Proteomes" id="UP000184038"/>
    </source>
</evidence>
<dbReference type="PROSITE" id="PS50893">
    <property type="entry name" value="ABC_TRANSPORTER_2"/>
    <property type="match status" value="2"/>
</dbReference>
<dbReference type="PROSITE" id="PS00211">
    <property type="entry name" value="ABC_TRANSPORTER_1"/>
    <property type="match status" value="2"/>
</dbReference>
<dbReference type="SUPFAM" id="SSF52540">
    <property type="entry name" value="P-loop containing nucleoside triphosphate hydrolases"/>
    <property type="match status" value="2"/>
</dbReference>
<dbReference type="Pfam" id="PF12848">
    <property type="entry name" value="ABC_tran_Xtn"/>
    <property type="match status" value="1"/>
</dbReference>
<dbReference type="GO" id="GO:0016887">
    <property type="term" value="F:ATP hydrolysis activity"/>
    <property type="evidence" value="ECO:0007669"/>
    <property type="project" value="InterPro"/>
</dbReference>
<dbReference type="InterPro" id="IPR017871">
    <property type="entry name" value="ABC_transporter-like_CS"/>
</dbReference>
<evidence type="ECO:0000256" key="3">
    <source>
        <dbReference type="SAM" id="MobiDB-lite"/>
    </source>
</evidence>
<dbReference type="InterPro" id="IPR032781">
    <property type="entry name" value="ABC_tran_Xtn"/>
</dbReference>
<evidence type="ECO:0000259" key="4">
    <source>
        <dbReference type="PROSITE" id="PS50893"/>
    </source>
</evidence>
<protein>
    <submittedName>
        <fullName evidence="5">ATP-binding cassette, subfamily F, member 3</fullName>
    </submittedName>
</protein>
<dbReference type="CDD" id="cd03221">
    <property type="entry name" value="ABCF_EF-3"/>
    <property type="match status" value="2"/>
</dbReference>
<dbReference type="InterPro" id="IPR051309">
    <property type="entry name" value="ABCF_ATPase"/>
</dbReference>
<dbReference type="Gene3D" id="3.40.50.300">
    <property type="entry name" value="P-loop containing nucleotide triphosphate hydrolases"/>
    <property type="match status" value="2"/>
</dbReference>
<dbReference type="RefSeq" id="WP_242952461.1">
    <property type="nucleotide sequence ID" value="NZ_FRCP01000005.1"/>
</dbReference>
<dbReference type="InterPro" id="IPR003439">
    <property type="entry name" value="ABC_transporter-like_ATP-bd"/>
</dbReference>
<dbReference type="GO" id="GO:0005524">
    <property type="term" value="F:ATP binding"/>
    <property type="evidence" value="ECO:0007669"/>
    <property type="project" value="UniProtKB-KW"/>
</dbReference>
<dbReference type="PANTHER" id="PTHR42855">
    <property type="entry name" value="ABC TRANSPORTER ATP-BINDING SUBUNIT"/>
    <property type="match status" value="1"/>
</dbReference>
<evidence type="ECO:0000313" key="5">
    <source>
        <dbReference type="EMBL" id="SHL99309.1"/>
    </source>
</evidence>
<dbReference type="PANTHER" id="PTHR42855:SF2">
    <property type="entry name" value="DRUG RESISTANCE ABC TRANSPORTER,ATP-BINDING PROTEIN"/>
    <property type="match status" value="1"/>
</dbReference>
<dbReference type="EMBL" id="FRCP01000005">
    <property type="protein sequence ID" value="SHL99309.1"/>
    <property type="molecule type" value="Genomic_DNA"/>
</dbReference>
<feature type="domain" description="ABC transporter" evidence="4">
    <location>
        <begin position="331"/>
        <end position="545"/>
    </location>
</feature>
<name>A0A1M7F6H0_9FIRM</name>
<proteinExistence type="predicted"/>
<dbReference type="SMART" id="SM00382">
    <property type="entry name" value="AAA"/>
    <property type="match status" value="2"/>
</dbReference>
<dbReference type="FunFam" id="3.40.50.300:FF:000011">
    <property type="entry name" value="Putative ABC transporter ATP-binding component"/>
    <property type="match status" value="1"/>
</dbReference>
<dbReference type="AlphaFoldDB" id="A0A1M7F6H0"/>
<reference evidence="5 6" key="1">
    <citation type="submission" date="2016-11" db="EMBL/GenBank/DDBJ databases">
        <authorList>
            <person name="Jaros S."/>
            <person name="Januszkiewicz K."/>
            <person name="Wedrychowicz H."/>
        </authorList>
    </citation>
    <scope>NUCLEOTIDE SEQUENCE [LARGE SCALE GENOMIC DNA]</scope>
    <source>
        <strain evidence="5 6">DSM 15930</strain>
    </source>
</reference>
<sequence>MGIQMKYQIIGGIVRFAATTILDNINFEIRDNEKIAIVGRNGCGKTTLLNVIAGNISLSNLDSDEDCGIYMAGDLKIGFLKQIDFTDNTLSIEEEIMKVYEPIQLMKRRMDELVERMATDSSEKILNEYGKLSGLYESLGGYTFRQDMETIFQRFGFPLEDLQKQVMALSGGQQTRIAFVKLLLSKPDILLLDEPTNHLDMPTIEWLEGYLKNYNKAVVIVSHDRMFLDHIIDVTYEIEYTHMKRYPGNYSAFIQRKRLDTDKQEKDYIAQQKEIARLQKLVEQWKNTPTKVAMTRSKLKAIEHMDKIEKPTRFDTKAFHAQFSPRIESHKEVMRIKKLGIGYDHILSTVNLDVIKGEKIAVIGENGKGKSTLLKTLVGQIPALKGSYEYGIDVELGYFEQQMAQYSSEETVLDDFWNAYPNLKQTQVRTALGHFLFSGDDVFKKINQLSGGEKVRLALLKIFKKQPNYLILDEPTNHMDMIGKQALESMLRAYTGTVLFVSHDRFFIKEVATAMLVFEGDQVVYYPCGYEEYVIERQKKEVIVLESKAKEASRKLKTQASVGGTVGNRIDNPKDSSNPGKEEAKRKRQIAKLEEKIAICEEEMEELKDEILKEENGSDYKKLEILTNQIDEKEREWEELVEALDQLQ</sequence>
<keyword evidence="2 5" id="KW-0067">ATP-binding</keyword>
<dbReference type="Pfam" id="PF00005">
    <property type="entry name" value="ABC_tran"/>
    <property type="match status" value="2"/>
</dbReference>
<organism evidence="5 6">
    <name type="scientific">Anaerosporobacter mobilis DSM 15930</name>
    <dbReference type="NCBI Taxonomy" id="1120996"/>
    <lineage>
        <taxon>Bacteria</taxon>
        <taxon>Bacillati</taxon>
        <taxon>Bacillota</taxon>
        <taxon>Clostridia</taxon>
        <taxon>Lachnospirales</taxon>
        <taxon>Lachnospiraceae</taxon>
        <taxon>Anaerosporobacter</taxon>
    </lineage>
</organism>
<evidence type="ECO:0000256" key="1">
    <source>
        <dbReference type="ARBA" id="ARBA00022741"/>
    </source>
</evidence>
<dbReference type="Proteomes" id="UP000184038">
    <property type="component" value="Unassembled WGS sequence"/>
</dbReference>
<feature type="region of interest" description="Disordered" evidence="3">
    <location>
        <begin position="560"/>
        <end position="587"/>
    </location>
</feature>
<accession>A0A1M7F6H0</accession>
<keyword evidence="6" id="KW-1185">Reference proteome</keyword>
<evidence type="ECO:0000256" key="2">
    <source>
        <dbReference type="ARBA" id="ARBA00022840"/>
    </source>
</evidence>